<dbReference type="Proteomes" id="UP000274346">
    <property type="component" value="Chromosome"/>
</dbReference>
<dbReference type="EMBL" id="LR131271">
    <property type="protein sequence ID" value="VDR29668.1"/>
    <property type="molecule type" value="Genomic_DNA"/>
</dbReference>
<protein>
    <submittedName>
        <fullName evidence="1">Uncharacterized protein</fullName>
    </submittedName>
</protein>
<dbReference type="KEGG" id="rtg:NCTC13098_06087"/>
<organism evidence="1 2">
    <name type="scientific">Raoultella terrigena</name>
    <name type="common">Klebsiella terrigena</name>
    <dbReference type="NCBI Taxonomy" id="577"/>
    <lineage>
        <taxon>Bacteria</taxon>
        <taxon>Pseudomonadati</taxon>
        <taxon>Pseudomonadota</taxon>
        <taxon>Gammaproteobacteria</taxon>
        <taxon>Enterobacterales</taxon>
        <taxon>Enterobacteriaceae</taxon>
        <taxon>Klebsiella/Raoultella group</taxon>
        <taxon>Raoultella</taxon>
    </lineage>
</organism>
<proteinExistence type="predicted"/>
<name>A0A3P8JRH7_RAOTE</name>
<reference evidence="1 2" key="1">
    <citation type="submission" date="2018-12" db="EMBL/GenBank/DDBJ databases">
        <authorList>
            <consortium name="Pathogen Informatics"/>
        </authorList>
    </citation>
    <scope>NUCLEOTIDE SEQUENCE [LARGE SCALE GENOMIC DNA]</scope>
    <source>
        <strain evidence="1 2">NCTC13098</strain>
    </source>
</reference>
<evidence type="ECO:0000313" key="2">
    <source>
        <dbReference type="Proteomes" id="UP000274346"/>
    </source>
</evidence>
<gene>
    <name evidence="1" type="ORF">NCTC13098_06087</name>
</gene>
<sequence length="93" mass="10008">MQFTAPVAADRHQSHVANRAEAVLHPQALQQLVDKLGAGFNQPLGGGAGIESLPQPALEKLEMGLNRRAVQIVLRPGARILRLAREGRGESVR</sequence>
<accession>A0A3P8JRH7</accession>
<dbReference type="AlphaFoldDB" id="A0A3P8JRH7"/>
<evidence type="ECO:0000313" key="1">
    <source>
        <dbReference type="EMBL" id="VDR29668.1"/>
    </source>
</evidence>